<name>A0A6V7XZJ8_MELEN</name>
<sequence length="73" mass="9051">MFILRIKHKNIHTRMRACEKFLSQKVYLYGLSYNKKRQNCAFRHSWNEIKRKCRGYEKLICLNPNFEKLKKKE</sequence>
<dbReference type="Proteomes" id="UP000580250">
    <property type="component" value="Unassembled WGS sequence"/>
</dbReference>
<dbReference type="EMBL" id="CAJEWN010002645">
    <property type="protein sequence ID" value="CAD2204671.1"/>
    <property type="molecule type" value="Genomic_DNA"/>
</dbReference>
<protein>
    <submittedName>
        <fullName evidence="1">Uncharacterized protein</fullName>
    </submittedName>
</protein>
<dbReference type="AlphaFoldDB" id="A0A6V7XZJ8"/>
<proteinExistence type="predicted"/>
<organism evidence="1 2">
    <name type="scientific">Meloidogyne enterolobii</name>
    <name type="common">Root-knot nematode worm</name>
    <name type="synonym">Meloidogyne mayaguensis</name>
    <dbReference type="NCBI Taxonomy" id="390850"/>
    <lineage>
        <taxon>Eukaryota</taxon>
        <taxon>Metazoa</taxon>
        <taxon>Ecdysozoa</taxon>
        <taxon>Nematoda</taxon>
        <taxon>Chromadorea</taxon>
        <taxon>Rhabditida</taxon>
        <taxon>Tylenchina</taxon>
        <taxon>Tylenchomorpha</taxon>
        <taxon>Tylenchoidea</taxon>
        <taxon>Meloidogynidae</taxon>
        <taxon>Meloidogyninae</taxon>
        <taxon>Meloidogyne</taxon>
    </lineage>
</organism>
<reference evidence="1 2" key="1">
    <citation type="submission" date="2020-08" db="EMBL/GenBank/DDBJ databases">
        <authorList>
            <person name="Koutsovoulos G."/>
            <person name="Danchin GJ E."/>
        </authorList>
    </citation>
    <scope>NUCLEOTIDE SEQUENCE [LARGE SCALE GENOMIC DNA]</scope>
</reference>
<evidence type="ECO:0000313" key="2">
    <source>
        <dbReference type="Proteomes" id="UP000580250"/>
    </source>
</evidence>
<evidence type="ECO:0000313" key="1">
    <source>
        <dbReference type="EMBL" id="CAD2204671.1"/>
    </source>
</evidence>
<comment type="caution">
    <text evidence="1">The sequence shown here is derived from an EMBL/GenBank/DDBJ whole genome shotgun (WGS) entry which is preliminary data.</text>
</comment>
<gene>
    <name evidence="1" type="ORF">MENT_LOCUS58421</name>
</gene>
<accession>A0A6V7XZJ8</accession>